<dbReference type="GO" id="GO:0005524">
    <property type="term" value="F:ATP binding"/>
    <property type="evidence" value="ECO:0007669"/>
    <property type="project" value="UniProtKB-KW"/>
</dbReference>
<dbReference type="SUPFAM" id="SSF55874">
    <property type="entry name" value="ATPase domain of HSP90 chaperone/DNA topoisomerase II/histidine kinase"/>
    <property type="match status" value="1"/>
</dbReference>
<dbReference type="InterPro" id="IPR036890">
    <property type="entry name" value="HATPase_C_sf"/>
</dbReference>
<evidence type="ECO:0000259" key="3">
    <source>
        <dbReference type="Pfam" id="PF13581"/>
    </source>
</evidence>
<feature type="domain" description="Histidine kinase/HSP90-like ATPase" evidence="3">
    <location>
        <begin position="14"/>
        <end position="120"/>
    </location>
</feature>
<keyword evidence="5" id="KW-1185">Reference proteome</keyword>
<proteinExistence type="predicted"/>
<dbReference type="EMBL" id="CP106793">
    <property type="protein sequence ID" value="UXY18990.1"/>
    <property type="molecule type" value="Genomic_DNA"/>
</dbReference>
<name>A0ABY6DXA9_9ACTN</name>
<protein>
    <submittedName>
        <fullName evidence="4">ATP-binding protein</fullName>
    </submittedName>
</protein>
<dbReference type="CDD" id="cd16936">
    <property type="entry name" value="HATPase_RsbW-like"/>
    <property type="match status" value="1"/>
</dbReference>
<feature type="region of interest" description="Disordered" evidence="2">
    <location>
        <begin position="75"/>
        <end position="95"/>
    </location>
</feature>
<evidence type="ECO:0000313" key="5">
    <source>
        <dbReference type="Proteomes" id="UP001061298"/>
    </source>
</evidence>
<feature type="region of interest" description="Disordered" evidence="2">
    <location>
        <begin position="123"/>
        <end position="144"/>
    </location>
</feature>
<keyword evidence="4" id="KW-0067">ATP-binding</keyword>
<dbReference type="RefSeq" id="WP_263229174.1">
    <property type="nucleotide sequence ID" value="NZ_CP106793.1"/>
</dbReference>
<dbReference type="PANTHER" id="PTHR35526:SF3">
    <property type="entry name" value="ANTI-SIGMA-F FACTOR RSBW"/>
    <property type="match status" value="1"/>
</dbReference>
<sequence>MESFAGGPWALPWSPTACASARAAVREVLLQWDLCDLVPTAELLVSELVCNALRHASGPLRLTLERVSSVRCLVSDGSSEPPRRTDVGSEEEHGRGLTLVDTLAARWGFEPGPVGKTVWFELSTDTAPEGDEAAPGDDREHEAE</sequence>
<evidence type="ECO:0000313" key="4">
    <source>
        <dbReference type="EMBL" id="UXY18990.1"/>
    </source>
</evidence>
<evidence type="ECO:0000256" key="2">
    <source>
        <dbReference type="SAM" id="MobiDB-lite"/>
    </source>
</evidence>
<keyword evidence="1" id="KW-0418">Kinase</keyword>
<dbReference type="Gene3D" id="3.30.565.10">
    <property type="entry name" value="Histidine kinase-like ATPase, C-terminal domain"/>
    <property type="match status" value="1"/>
</dbReference>
<evidence type="ECO:0000256" key="1">
    <source>
        <dbReference type="ARBA" id="ARBA00022527"/>
    </source>
</evidence>
<dbReference type="InterPro" id="IPR050267">
    <property type="entry name" value="Anti-sigma-factor_SerPK"/>
</dbReference>
<keyword evidence="1" id="KW-0808">Transferase</keyword>
<dbReference type="InterPro" id="IPR003594">
    <property type="entry name" value="HATPase_dom"/>
</dbReference>
<gene>
    <name evidence="4" type="ORF">N8I84_09865</name>
</gene>
<keyword evidence="1" id="KW-0723">Serine/threonine-protein kinase</keyword>
<keyword evidence="4" id="KW-0547">Nucleotide-binding</keyword>
<accession>A0ABY6DXA9</accession>
<dbReference type="Pfam" id="PF13581">
    <property type="entry name" value="HATPase_c_2"/>
    <property type="match status" value="1"/>
</dbReference>
<dbReference type="PANTHER" id="PTHR35526">
    <property type="entry name" value="ANTI-SIGMA-F FACTOR RSBW-RELATED"/>
    <property type="match status" value="1"/>
</dbReference>
<dbReference type="Proteomes" id="UP001061298">
    <property type="component" value="Chromosome"/>
</dbReference>
<reference evidence="4" key="1">
    <citation type="submission" date="2022-10" db="EMBL/GenBank/DDBJ databases">
        <authorList>
            <person name="Mo P."/>
        </authorList>
    </citation>
    <scope>NUCLEOTIDE SEQUENCE</scope>
    <source>
        <strain evidence="4">HUAS 13-4</strain>
    </source>
</reference>
<organism evidence="4 5">
    <name type="scientific">Streptomyces cynarae</name>
    <dbReference type="NCBI Taxonomy" id="2981134"/>
    <lineage>
        <taxon>Bacteria</taxon>
        <taxon>Bacillati</taxon>
        <taxon>Actinomycetota</taxon>
        <taxon>Actinomycetes</taxon>
        <taxon>Kitasatosporales</taxon>
        <taxon>Streptomycetaceae</taxon>
        <taxon>Streptomyces</taxon>
    </lineage>
</organism>
<feature type="compositionally biased region" description="Basic and acidic residues" evidence="2">
    <location>
        <begin position="81"/>
        <end position="95"/>
    </location>
</feature>